<protein>
    <recommendedName>
        <fullName evidence="3">Tantalus-like domain-containing protein</fullName>
    </recommendedName>
</protein>
<keyword evidence="5" id="KW-1185">Reference proteome</keyword>
<evidence type="ECO:0000313" key="5">
    <source>
        <dbReference type="Proteomes" id="UP000264820"/>
    </source>
</evidence>
<feature type="domain" description="Tantalus-like" evidence="3">
    <location>
        <begin position="483"/>
        <end position="540"/>
    </location>
</feature>
<feature type="compositionally biased region" description="Basic residues" evidence="2">
    <location>
        <begin position="155"/>
        <end position="171"/>
    </location>
</feature>
<dbReference type="InterPro" id="IPR026320">
    <property type="entry name" value="PRR14"/>
</dbReference>
<reference evidence="4" key="1">
    <citation type="submission" date="2025-08" db="UniProtKB">
        <authorList>
            <consortium name="Ensembl"/>
        </authorList>
    </citation>
    <scope>IDENTIFICATION</scope>
</reference>
<feature type="compositionally biased region" description="Polar residues" evidence="2">
    <location>
        <begin position="43"/>
        <end position="63"/>
    </location>
</feature>
<evidence type="ECO:0000256" key="1">
    <source>
        <dbReference type="ARBA" id="ARBA00022553"/>
    </source>
</evidence>
<dbReference type="Pfam" id="PF15386">
    <property type="entry name" value="Tantalus"/>
    <property type="match status" value="1"/>
</dbReference>
<evidence type="ECO:0000256" key="2">
    <source>
        <dbReference type="SAM" id="MobiDB-lite"/>
    </source>
</evidence>
<dbReference type="InterPro" id="IPR028149">
    <property type="entry name" value="Tantalus-like"/>
</dbReference>
<feature type="compositionally biased region" description="Basic residues" evidence="2">
    <location>
        <begin position="337"/>
        <end position="346"/>
    </location>
</feature>
<sequence>MSPVKLFQDKNLSTPEVQPDKTGKSSEAHREPPETGSREAKESSFTLVLQPGSDSCHSRRLFSTSPDEIQVPFPANQELPLLQEPTVKTADIIEKAKVSTRLKTRPRNLNVEKSPPLYSCHVQLDHLHYVSADVSRHETNHVDGTRHETNSGFVRSKRTLSTRVRTERKRLKSETKNGAEPPPLKQKVPSALSDGHEALKRAAKCRNVKRKLLRDEHDDASGKTVKCKSVEPTEPPSSVHLPAPAELAARSEGAPNVGRGRPIKRPAKAPRGELQAQTEKPQAQMSTEPFYFEMTPFEGKPLECSNPNRGGDQDATASRLRNVKVNGKQPRGDPRSRKSRFSRTHAHNATPSATAKDLPTPTTQSGLAGHLLRRYSCPDIPSLFASLPRQPPLTLVPAHDPAGSRRTRRHTVSCGEVEREIAPLCLRKEVYPSRRSFPCDGQNLPPALLPSWSLSALAPKQENPGKVSSIRIRRALPKPQNNLTPMGLPKAIRLKKKQFSLEEIYTNKNFSKPPESRLETVFEVPLSRRDGSESRFGQRRLKRFVEFHEAGAASSRTRRGGFARDDAGPSLLPPPDADSLLCAKLKQLDLWLIGDQLDAAS</sequence>
<dbReference type="AlphaFoldDB" id="A0A3Q2XER6"/>
<feature type="region of interest" description="Disordered" evidence="2">
    <location>
        <begin position="213"/>
        <end position="365"/>
    </location>
</feature>
<feature type="compositionally biased region" description="Basic and acidic residues" evidence="2">
    <location>
        <begin position="18"/>
        <end position="42"/>
    </location>
</feature>
<name>A0A3Q2XER6_HIPCM</name>
<proteinExistence type="predicted"/>
<feature type="compositionally biased region" description="Polar residues" evidence="2">
    <location>
        <begin position="275"/>
        <end position="287"/>
    </location>
</feature>
<evidence type="ECO:0000259" key="3">
    <source>
        <dbReference type="Pfam" id="PF15386"/>
    </source>
</evidence>
<keyword evidence="1" id="KW-0597">Phosphoprotein</keyword>
<evidence type="ECO:0000313" key="4">
    <source>
        <dbReference type="Ensembl" id="ENSHCOP00000002087.1"/>
    </source>
</evidence>
<feature type="region of interest" description="Disordered" evidence="2">
    <location>
        <begin position="1"/>
        <end position="63"/>
    </location>
</feature>
<organism evidence="4 5">
    <name type="scientific">Hippocampus comes</name>
    <name type="common">Tiger tail seahorse</name>
    <dbReference type="NCBI Taxonomy" id="109280"/>
    <lineage>
        <taxon>Eukaryota</taxon>
        <taxon>Metazoa</taxon>
        <taxon>Chordata</taxon>
        <taxon>Craniata</taxon>
        <taxon>Vertebrata</taxon>
        <taxon>Euteleostomi</taxon>
        <taxon>Actinopterygii</taxon>
        <taxon>Neopterygii</taxon>
        <taxon>Teleostei</taxon>
        <taxon>Neoteleostei</taxon>
        <taxon>Acanthomorphata</taxon>
        <taxon>Syngnathiaria</taxon>
        <taxon>Syngnathiformes</taxon>
        <taxon>Syngnathoidei</taxon>
        <taxon>Syngnathidae</taxon>
        <taxon>Hippocampus</taxon>
    </lineage>
</organism>
<dbReference type="PANTHER" id="PTHR14522">
    <property type="entry name" value="EMO2-RELATED"/>
    <property type="match status" value="1"/>
</dbReference>
<dbReference type="PANTHER" id="PTHR14522:SF2">
    <property type="entry name" value="PROLINE-RICH PROTEIN 14"/>
    <property type="match status" value="1"/>
</dbReference>
<feature type="region of interest" description="Disordered" evidence="2">
    <location>
        <begin position="142"/>
        <end position="191"/>
    </location>
</feature>
<dbReference type="STRING" id="109280.ENSHCOP00000002087"/>
<dbReference type="GeneTree" id="ENSGT00520000055626"/>
<dbReference type="Proteomes" id="UP000264820">
    <property type="component" value="Unplaced"/>
</dbReference>
<reference evidence="4" key="2">
    <citation type="submission" date="2025-09" db="UniProtKB">
        <authorList>
            <consortium name="Ensembl"/>
        </authorList>
    </citation>
    <scope>IDENTIFICATION</scope>
</reference>
<accession>A0A3Q2XER6</accession>
<dbReference type="Ensembl" id="ENSHCOT00000010996.1">
    <property type="protein sequence ID" value="ENSHCOP00000002087.1"/>
    <property type="gene ID" value="ENSHCOG00000003181.1"/>
</dbReference>